<evidence type="ECO:0000313" key="4">
    <source>
        <dbReference type="Proteomes" id="UP000006727"/>
    </source>
</evidence>
<protein>
    <recommendedName>
        <fullName evidence="5">Secreted protein</fullName>
    </recommendedName>
</protein>
<reference evidence="2 4" key="2">
    <citation type="journal article" date="2018" name="Plant J.">
        <title>The Physcomitrella patens chromosome-scale assembly reveals moss genome structure and evolution.</title>
        <authorList>
            <person name="Lang D."/>
            <person name="Ullrich K.K."/>
            <person name="Murat F."/>
            <person name="Fuchs J."/>
            <person name="Jenkins J."/>
            <person name="Haas F.B."/>
            <person name="Piednoel M."/>
            <person name="Gundlach H."/>
            <person name="Van Bel M."/>
            <person name="Meyberg R."/>
            <person name="Vives C."/>
            <person name="Morata J."/>
            <person name="Symeonidi A."/>
            <person name="Hiss M."/>
            <person name="Muchero W."/>
            <person name="Kamisugi Y."/>
            <person name="Saleh O."/>
            <person name="Blanc G."/>
            <person name="Decker E.L."/>
            <person name="van Gessel N."/>
            <person name="Grimwood J."/>
            <person name="Hayes R.D."/>
            <person name="Graham S.W."/>
            <person name="Gunter L.E."/>
            <person name="McDaniel S.F."/>
            <person name="Hoernstein S.N.W."/>
            <person name="Larsson A."/>
            <person name="Li F.W."/>
            <person name="Perroud P.F."/>
            <person name="Phillips J."/>
            <person name="Ranjan P."/>
            <person name="Rokshar D.S."/>
            <person name="Rothfels C.J."/>
            <person name="Schneider L."/>
            <person name="Shu S."/>
            <person name="Stevenson D.W."/>
            <person name="Thummler F."/>
            <person name="Tillich M."/>
            <person name="Villarreal Aguilar J.C."/>
            <person name="Widiez T."/>
            <person name="Wong G.K."/>
            <person name="Wymore A."/>
            <person name="Zhang Y."/>
            <person name="Zimmer A.D."/>
            <person name="Quatrano R.S."/>
            <person name="Mayer K.F.X."/>
            <person name="Goodstein D."/>
            <person name="Casacuberta J.M."/>
            <person name="Vandepoele K."/>
            <person name="Reski R."/>
            <person name="Cuming A.C."/>
            <person name="Tuskan G.A."/>
            <person name="Maumus F."/>
            <person name="Salse J."/>
            <person name="Schmutz J."/>
            <person name="Rensing S.A."/>
        </authorList>
    </citation>
    <scope>NUCLEOTIDE SEQUENCE [LARGE SCALE GENOMIC DNA]</scope>
    <source>
        <strain evidence="3 4">cv. Gransden 2004</strain>
    </source>
</reference>
<accession>A0A2K1IVW3</accession>
<evidence type="ECO:0000313" key="3">
    <source>
        <dbReference type="EnsemblPlants" id="PAC:32945374.CDS.1"/>
    </source>
</evidence>
<feature type="chain" id="PRO_5036042780" description="Secreted protein" evidence="1">
    <location>
        <begin position="26"/>
        <end position="79"/>
    </location>
</feature>
<reference evidence="2 4" key="1">
    <citation type="journal article" date="2008" name="Science">
        <title>The Physcomitrella genome reveals evolutionary insights into the conquest of land by plants.</title>
        <authorList>
            <person name="Rensing S."/>
            <person name="Lang D."/>
            <person name="Zimmer A."/>
            <person name="Terry A."/>
            <person name="Salamov A."/>
            <person name="Shapiro H."/>
            <person name="Nishiyama T."/>
            <person name="Perroud P.-F."/>
            <person name="Lindquist E."/>
            <person name="Kamisugi Y."/>
            <person name="Tanahashi T."/>
            <person name="Sakakibara K."/>
            <person name="Fujita T."/>
            <person name="Oishi K."/>
            <person name="Shin-I T."/>
            <person name="Kuroki Y."/>
            <person name="Toyoda A."/>
            <person name="Suzuki Y."/>
            <person name="Hashimoto A."/>
            <person name="Yamaguchi K."/>
            <person name="Sugano A."/>
            <person name="Kohara Y."/>
            <person name="Fujiyama A."/>
            <person name="Anterola A."/>
            <person name="Aoki S."/>
            <person name="Ashton N."/>
            <person name="Barbazuk W.B."/>
            <person name="Barker E."/>
            <person name="Bennetzen J."/>
            <person name="Bezanilla M."/>
            <person name="Blankenship R."/>
            <person name="Cho S.H."/>
            <person name="Dutcher S."/>
            <person name="Estelle M."/>
            <person name="Fawcett J.A."/>
            <person name="Gundlach H."/>
            <person name="Hanada K."/>
            <person name="Heyl A."/>
            <person name="Hicks K.A."/>
            <person name="Hugh J."/>
            <person name="Lohr M."/>
            <person name="Mayer K."/>
            <person name="Melkozernov A."/>
            <person name="Murata T."/>
            <person name="Nelson D."/>
            <person name="Pils B."/>
            <person name="Prigge M."/>
            <person name="Reiss B."/>
            <person name="Renner T."/>
            <person name="Rombauts S."/>
            <person name="Rushton P."/>
            <person name="Sanderfoot A."/>
            <person name="Schween G."/>
            <person name="Shiu S.-H."/>
            <person name="Stueber K."/>
            <person name="Theodoulou F.L."/>
            <person name="Tu H."/>
            <person name="Van de Peer Y."/>
            <person name="Verrier P.J."/>
            <person name="Waters E."/>
            <person name="Wood A."/>
            <person name="Yang L."/>
            <person name="Cove D."/>
            <person name="Cuming A."/>
            <person name="Hasebe M."/>
            <person name="Lucas S."/>
            <person name="Mishler D.B."/>
            <person name="Reski R."/>
            <person name="Grigoriev I."/>
            <person name="Quatrano R.S."/>
            <person name="Boore J.L."/>
        </authorList>
    </citation>
    <scope>NUCLEOTIDE SEQUENCE [LARGE SCALE GENOMIC DNA]</scope>
    <source>
        <strain evidence="3 4">cv. Gransden 2004</strain>
    </source>
</reference>
<sequence length="79" mass="8904">MSHLTHCRNCNSFVFFPIRLLSVFCSPLGMPKHVSSSKQSSCCVECKERSSNSYCCFCVRIFLMDGRSCVDKVSACCVY</sequence>
<feature type="signal peptide" evidence="1">
    <location>
        <begin position="1"/>
        <end position="25"/>
    </location>
</feature>
<dbReference type="InParanoid" id="A0A2K1IVW3"/>
<proteinExistence type="predicted"/>
<keyword evidence="4" id="KW-1185">Reference proteome</keyword>
<reference evidence="3" key="3">
    <citation type="submission" date="2020-12" db="UniProtKB">
        <authorList>
            <consortium name="EnsemblPlants"/>
        </authorList>
    </citation>
    <scope>IDENTIFICATION</scope>
</reference>
<evidence type="ECO:0008006" key="5">
    <source>
        <dbReference type="Google" id="ProtNLM"/>
    </source>
</evidence>
<dbReference type="AlphaFoldDB" id="A0A2K1IVW3"/>
<organism evidence="2">
    <name type="scientific">Physcomitrium patens</name>
    <name type="common">Spreading-leaved earth moss</name>
    <name type="synonym">Physcomitrella patens</name>
    <dbReference type="NCBI Taxonomy" id="3218"/>
    <lineage>
        <taxon>Eukaryota</taxon>
        <taxon>Viridiplantae</taxon>
        <taxon>Streptophyta</taxon>
        <taxon>Embryophyta</taxon>
        <taxon>Bryophyta</taxon>
        <taxon>Bryophytina</taxon>
        <taxon>Bryopsida</taxon>
        <taxon>Funariidae</taxon>
        <taxon>Funariales</taxon>
        <taxon>Funariaceae</taxon>
        <taxon>Physcomitrium</taxon>
    </lineage>
</organism>
<evidence type="ECO:0000256" key="1">
    <source>
        <dbReference type="SAM" id="SignalP"/>
    </source>
</evidence>
<keyword evidence="1" id="KW-0732">Signal</keyword>
<gene>
    <name evidence="2" type="ORF">PHYPA_025360</name>
</gene>
<name>A0A2K1IVW3_PHYPA</name>
<dbReference type="Gramene" id="Pp3c20_20219V3.1">
    <property type="protein sequence ID" value="PAC:32945374.CDS.1"/>
    <property type="gene ID" value="Pp3c20_20219"/>
</dbReference>
<evidence type="ECO:0000313" key="2">
    <source>
        <dbReference type="EMBL" id="PNR33416.1"/>
    </source>
</evidence>
<dbReference type="Proteomes" id="UP000006727">
    <property type="component" value="Chromosome 20"/>
</dbReference>
<dbReference type="EMBL" id="ABEU02000020">
    <property type="protein sequence ID" value="PNR33416.1"/>
    <property type="molecule type" value="Genomic_DNA"/>
</dbReference>
<dbReference type="EnsemblPlants" id="Pp3c20_20219V3.1">
    <property type="protein sequence ID" value="PAC:32945374.CDS.1"/>
    <property type="gene ID" value="Pp3c20_20219"/>
</dbReference>